<evidence type="ECO:0008006" key="4">
    <source>
        <dbReference type="Google" id="ProtNLM"/>
    </source>
</evidence>
<dbReference type="InterPro" id="IPR025597">
    <property type="entry name" value="DUF4345"/>
</dbReference>
<gene>
    <name evidence="2" type="ORF">MASS_0982</name>
</gene>
<feature type="transmembrane region" description="Helical" evidence="1">
    <location>
        <begin position="61"/>
        <end position="79"/>
    </location>
</feature>
<evidence type="ECO:0000313" key="2">
    <source>
        <dbReference type="EMBL" id="AGM27584.1"/>
    </source>
</evidence>
<dbReference type="AlphaFoldDB" id="A0AB33A7D9"/>
<sequence>MAVSGPTCAGSIVSMSHNAALRIAATGLYAGIGIFALAQPARVPQIFGGTASTSESRTEIRAVYGGIPLAFVWALVRAGDDGARSKGLRAAVRYASFGMGLTRLLSAGFERQVLPWPTGFFAAVELAAGAALYEPGTRVNRQLTHE</sequence>
<dbReference type="Pfam" id="PF14248">
    <property type="entry name" value="DUF4345"/>
    <property type="match status" value="1"/>
</dbReference>
<accession>A0AB33A7D9</accession>
<evidence type="ECO:0000313" key="3">
    <source>
        <dbReference type="Proteomes" id="UP000013961"/>
    </source>
</evidence>
<feature type="transmembrane region" description="Helical" evidence="1">
    <location>
        <begin position="20"/>
        <end position="41"/>
    </location>
</feature>
<keyword evidence="1" id="KW-0812">Transmembrane</keyword>
<keyword evidence="1" id="KW-1133">Transmembrane helix</keyword>
<organism evidence="2 3">
    <name type="scientific">Mycobacteroides abscessus subsp. bolletii 50594</name>
    <dbReference type="NCBI Taxonomy" id="1303024"/>
    <lineage>
        <taxon>Bacteria</taxon>
        <taxon>Bacillati</taxon>
        <taxon>Actinomycetota</taxon>
        <taxon>Actinomycetes</taxon>
        <taxon>Mycobacteriales</taxon>
        <taxon>Mycobacteriaceae</taxon>
        <taxon>Mycobacteroides</taxon>
        <taxon>Mycobacteroides abscessus</taxon>
    </lineage>
</organism>
<reference evidence="2 3" key="1">
    <citation type="journal article" date="2013" name="Genome Announc.">
        <title>Complete Genome Sequence of Mycobacterium massiliense Clinical Strain Asan 50594, Belonging to the Type II Genotype.</title>
        <authorList>
            <person name="Kim B.J."/>
            <person name="Kim B.R."/>
            <person name="Hong S.H."/>
            <person name="Seok S.H."/>
            <person name="Kook Y.H."/>
            <person name="Kim B.J."/>
        </authorList>
    </citation>
    <scope>NUCLEOTIDE SEQUENCE [LARGE SCALE GENOMIC DNA]</scope>
    <source>
        <strain evidence="2 3">50594</strain>
    </source>
</reference>
<keyword evidence="1" id="KW-0472">Membrane</keyword>
<protein>
    <recommendedName>
        <fullName evidence="4">DUF4345 domain-containing protein</fullName>
    </recommendedName>
</protein>
<evidence type="ECO:0000256" key="1">
    <source>
        <dbReference type="SAM" id="Phobius"/>
    </source>
</evidence>
<name>A0AB33A7D9_9MYCO</name>
<dbReference type="KEGG" id="mabb:MASS_0982"/>
<proteinExistence type="predicted"/>
<dbReference type="Proteomes" id="UP000013961">
    <property type="component" value="Chromosome"/>
</dbReference>
<dbReference type="EMBL" id="CP004374">
    <property type="protein sequence ID" value="AGM27584.1"/>
    <property type="molecule type" value="Genomic_DNA"/>
</dbReference>